<accession>A0A6J6IHV4</accession>
<reference evidence="2" key="1">
    <citation type="submission" date="2020-05" db="EMBL/GenBank/DDBJ databases">
        <authorList>
            <person name="Chiriac C."/>
            <person name="Salcher M."/>
            <person name="Ghai R."/>
            <person name="Kavagutti S V."/>
        </authorList>
    </citation>
    <scope>NUCLEOTIDE SEQUENCE</scope>
</reference>
<keyword evidence="1" id="KW-1133">Transmembrane helix</keyword>
<feature type="transmembrane region" description="Helical" evidence="1">
    <location>
        <begin position="21"/>
        <end position="39"/>
    </location>
</feature>
<evidence type="ECO:0000256" key="1">
    <source>
        <dbReference type="SAM" id="Phobius"/>
    </source>
</evidence>
<organism evidence="2">
    <name type="scientific">freshwater metagenome</name>
    <dbReference type="NCBI Taxonomy" id="449393"/>
    <lineage>
        <taxon>unclassified sequences</taxon>
        <taxon>metagenomes</taxon>
        <taxon>ecological metagenomes</taxon>
    </lineage>
</organism>
<dbReference type="AlphaFoldDB" id="A0A6J6IHV4"/>
<dbReference type="InterPro" id="IPR025327">
    <property type="entry name" value="DUF4233"/>
</dbReference>
<dbReference type="Pfam" id="PF14017">
    <property type="entry name" value="DUF4233"/>
    <property type="match status" value="1"/>
</dbReference>
<protein>
    <submittedName>
        <fullName evidence="2">Unannotated protein</fullName>
    </submittedName>
</protein>
<proteinExistence type="predicted"/>
<feature type="transmembrane region" description="Helical" evidence="1">
    <location>
        <begin position="78"/>
        <end position="111"/>
    </location>
</feature>
<feature type="transmembrane region" description="Helical" evidence="1">
    <location>
        <begin position="51"/>
        <end position="71"/>
    </location>
</feature>
<keyword evidence="1" id="KW-0472">Membrane</keyword>
<dbReference type="EMBL" id="CAEZVN010000003">
    <property type="protein sequence ID" value="CAB4624092.1"/>
    <property type="molecule type" value="Genomic_DNA"/>
</dbReference>
<gene>
    <name evidence="2" type="ORF">UFOPK2001_00078</name>
</gene>
<name>A0A6J6IHV4_9ZZZZ</name>
<keyword evidence="1" id="KW-0812">Transmembrane</keyword>
<evidence type="ECO:0000313" key="2">
    <source>
        <dbReference type="EMBL" id="CAB4624092.1"/>
    </source>
</evidence>
<sequence>MSNEKQPKVRNKSTKRALSSILMAFESLVVFFATLVAFGTKVLGPTSDDAAKVWAVGLTLSVLFILTPAILGKPGSYAFGWVLQVAVVFIGVWVPLMYVVGGIFLCLWIWAMVAGGTIDKARAAYERNLGQ</sequence>